<feature type="compositionally biased region" description="Polar residues" evidence="1">
    <location>
        <begin position="82"/>
        <end position="92"/>
    </location>
</feature>
<feature type="compositionally biased region" description="Polar residues" evidence="1">
    <location>
        <begin position="201"/>
        <end position="224"/>
    </location>
</feature>
<feature type="compositionally biased region" description="Basic residues" evidence="1">
    <location>
        <begin position="299"/>
        <end position="308"/>
    </location>
</feature>
<dbReference type="AlphaFoldDB" id="A0A0D1Z9F1"/>
<dbReference type="Proteomes" id="UP000053259">
    <property type="component" value="Unassembled WGS sequence"/>
</dbReference>
<dbReference type="InParanoid" id="A0A0D1Z9F1"/>
<feature type="compositionally biased region" description="Basic and acidic residues" evidence="1">
    <location>
        <begin position="263"/>
        <end position="275"/>
    </location>
</feature>
<gene>
    <name evidence="2" type="ORF">PV09_00463</name>
</gene>
<organism evidence="2 3">
    <name type="scientific">Verruconis gallopava</name>
    <dbReference type="NCBI Taxonomy" id="253628"/>
    <lineage>
        <taxon>Eukaryota</taxon>
        <taxon>Fungi</taxon>
        <taxon>Dikarya</taxon>
        <taxon>Ascomycota</taxon>
        <taxon>Pezizomycotina</taxon>
        <taxon>Dothideomycetes</taxon>
        <taxon>Pleosporomycetidae</taxon>
        <taxon>Venturiales</taxon>
        <taxon>Sympoventuriaceae</taxon>
        <taxon>Verruconis</taxon>
    </lineage>
</organism>
<dbReference type="HOGENOM" id="CLU_562838_0_0_1"/>
<protein>
    <submittedName>
        <fullName evidence="2">Uncharacterized protein</fullName>
    </submittedName>
</protein>
<feature type="compositionally biased region" description="Basic and acidic residues" evidence="1">
    <location>
        <begin position="549"/>
        <end position="559"/>
    </location>
</feature>
<accession>A0A0D1Z9F1</accession>
<evidence type="ECO:0000313" key="3">
    <source>
        <dbReference type="Proteomes" id="UP000053259"/>
    </source>
</evidence>
<keyword evidence="3" id="KW-1185">Reference proteome</keyword>
<dbReference type="EMBL" id="KN847529">
    <property type="protein sequence ID" value="KIW09592.1"/>
    <property type="molecule type" value="Genomic_DNA"/>
</dbReference>
<dbReference type="RefSeq" id="XP_016219461.1">
    <property type="nucleotide sequence ID" value="XM_016353204.1"/>
</dbReference>
<evidence type="ECO:0000256" key="1">
    <source>
        <dbReference type="SAM" id="MobiDB-lite"/>
    </source>
</evidence>
<dbReference type="OrthoDB" id="3903267at2759"/>
<feature type="region of interest" description="Disordered" evidence="1">
    <location>
        <begin position="327"/>
        <end position="350"/>
    </location>
</feature>
<feature type="region of interest" description="Disordered" evidence="1">
    <location>
        <begin position="160"/>
        <end position="308"/>
    </location>
</feature>
<feature type="region of interest" description="Disordered" evidence="1">
    <location>
        <begin position="76"/>
        <end position="101"/>
    </location>
</feature>
<sequence length="559" mass="62727">MDGSRDRYPSGRILDVGCYPTLHITQKPNRKQKQQHQVHVTFSSSSSAFSRTIRSKYLTHLLDTFSKLSSGIAVMASDGSDTEGNPLSTPSKKTPKRATSRQIIRWSDEKLAFAFAEFRLAAQRQRIDIKKALDEAAKAVAPFVTGDALVQQLTKRRARYIQDQEEGKGNSGPQSVRKTPKKHTNNFKVEPTDGEHVQVLETPTSSVKQNPRSTKTISRQNIKQELQKGISDSESEYTESPSKSRNKRTRAKKAIQKKRKKRALESRNEEDKNVDVDEAEDEIPPVPGAASPTTNSPTRHIKSKLHKNQKPIRGLTARKLEKNLNDQHAVQSTDQHHSLQINSTSQSNTDGASALSIHGLEYDGFASYDQANLKFPHLDEISLHEPLQPPNEPFEEKGQELCRDMTFTKYVPHASEIGQPMSFNLISPSDESSDQSKSFGRHYNTTSSFHVHEDCKHVQNISSNFSSSGSWQVTLYTATQAACLEGSSGTDTVALGRTSSPSFNEYSTLINEDQDDFRLCEETEQLDEDGDQDQDKDEAGTSTPKQIARHHEEWSYRRE</sequence>
<feature type="compositionally biased region" description="Basic residues" evidence="1">
    <location>
        <begin position="244"/>
        <end position="262"/>
    </location>
</feature>
<proteinExistence type="predicted"/>
<feature type="region of interest" description="Disordered" evidence="1">
    <location>
        <begin position="524"/>
        <end position="559"/>
    </location>
</feature>
<name>A0A0D1Z9F1_9PEZI</name>
<reference evidence="2 3" key="1">
    <citation type="submission" date="2015-01" db="EMBL/GenBank/DDBJ databases">
        <title>The Genome Sequence of Ochroconis gallopava CBS43764.</title>
        <authorList>
            <consortium name="The Broad Institute Genomics Platform"/>
            <person name="Cuomo C."/>
            <person name="de Hoog S."/>
            <person name="Gorbushina A."/>
            <person name="Stielow B."/>
            <person name="Teixiera M."/>
            <person name="Abouelleil A."/>
            <person name="Chapman S.B."/>
            <person name="Priest M."/>
            <person name="Young S.K."/>
            <person name="Wortman J."/>
            <person name="Nusbaum C."/>
            <person name="Birren B."/>
        </authorList>
    </citation>
    <scope>NUCLEOTIDE SEQUENCE [LARGE SCALE GENOMIC DNA]</scope>
    <source>
        <strain evidence="2 3">CBS 43764</strain>
    </source>
</reference>
<dbReference type="VEuPathDB" id="FungiDB:PV09_00463"/>
<dbReference type="GeneID" id="27308436"/>
<evidence type="ECO:0000313" key="2">
    <source>
        <dbReference type="EMBL" id="KIW09592.1"/>
    </source>
</evidence>
<feature type="compositionally biased region" description="Acidic residues" evidence="1">
    <location>
        <begin position="524"/>
        <end position="536"/>
    </location>
</feature>